<sequence>MPDQQLEESVEPRGSQDPVEPRASQDPVEQDRGGKPDPQSQDPVEPRASQDPVEQDPGDMPDPQSQDPVEPRASRDSGKDSGGKPVAGPADLGEGPEPQQPPAETSEQPGQQPVAKQTDGDRPDRPAPAGPSRPGANGAAKPPAETRPIVTGTAAPKPPSMPAKPPPAQVGGPDTPIVAGAAAPKQPAPAPGGGAEAGDRGAAKADAKAAARAKAAVIDGPTRNIARTDLAKDMPDLSSVSHPAPSRSTTPAGPTGSTAQVDVHKPTAAPRTVSAPAEGKKLRATVQLRRIDPWSTLKVSLVISVAMFFVWMVAVGLLYVVLDGMGVWDRLNSAFNSIVTDASSGGLVTSGQVFGYSALIGLMNMVLLTALATIGSFIYNLCSDLVGGVQVTLADPD</sequence>
<feature type="region of interest" description="Disordered" evidence="1">
    <location>
        <begin position="233"/>
        <end position="276"/>
    </location>
</feature>
<gene>
    <name evidence="4" type="ORF">EF834_12050</name>
</gene>
<feature type="transmembrane region" description="Helical" evidence="2">
    <location>
        <begin position="299"/>
        <end position="322"/>
    </location>
</feature>
<keyword evidence="2" id="KW-0472">Membrane</keyword>
<organism evidence="4 5">
    <name type="scientific">Rhodococcus spongiicola</name>
    <dbReference type="NCBI Taxonomy" id="2487352"/>
    <lineage>
        <taxon>Bacteria</taxon>
        <taxon>Bacillati</taxon>
        <taxon>Actinomycetota</taxon>
        <taxon>Actinomycetes</taxon>
        <taxon>Mycobacteriales</taxon>
        <taxon>Nocardiaceae</taxon>
        <taxon>Rhodococcus</taxon>
    </lineage>
</organism>
<protein>
    <recommendedName>
        <fullName evidence="3">DUF3566 domain-containing protein</fullName>
    </recommendedName>
</protein>
<feature type="compositionally biased region" description="Pro residues" evidence="1">
    <location>
        <begin position="156"/>
        <end position="168"/>
    </location>
</feature>
<keyword evidence="5" id="KW-1185">Reference proteome</keyword>
<dbReference type="Proteomes" id="UP000284333">
    <property type="component" value="Unassembled WGS sequence"/>
</dbReference>
<evidence type="ECO:0000256" key="1">
    <source>
        <dbReference type="SAM" id="MobiDB-lite"/>
    </source>
</evidence>
<feature type="compositionally biased region" description="Polar residues" evidence="1">
    <location>
        <begin position="103"/>
        <end position="115"/>
    </location>
</feature>
<evidence type="ECO:0000313" key="5">
    <source>
        <dbReference type="Proteomes" id="UP000284333"/>
    </source>
</evidence>
<keyword evidence="2" id="KW-0812">Transmembrane</keyword>
<feature type="domain" description="DUF3566" evidence="3">
    <location>
        <begin position="283"/>
        <end position="395"/>
    </location>
</feature>
<feature type="compositionally biased region" description="Basic and acidic residues" evidence="1">
    <location>
        <begin position="69"/>
        <end position="82"/>
    </location>
</feature>
<feature type="compositionally biased region" description="Polar residues" evidence="1">
    <location>
        <begin position="238"/>
        <end position="260"/>
    </location>
</feature>
<feature type="region of interest" description="Disordered" evidence="1">
    <location>
        <begin position="1"/>
        <end position="206"/>
    </location>
</feature>
<proteinExistence type="predicted"/>
<feature type="transmembrane region" description="Helical" evidence="2">
    <location>
        <begin position="353"/>
        <end position="379"/>
    </location>
</feature>
<dbReference type="EMBL" id="RKLN01000004">
    <property type="protein sequence ID" value="RVW02331.1"/>
    <property type="molecule type" value="Genomic_DNA"/>
</dbReference>
<evidence type="ECO:0000313" key="4">
    <source>
        <dbReference type="EMBL" id="RVW02331.1"/>
    </source>
</evidence>
<evidence type="ECO:0000259" key="3">
    <source>
        <dbReference type="Pfam" id="PF12089"/>
    </source>
</evidence>
<dbReference type="InterPro" id="IPR021949">
    <property type="entry name" value="DUF3566_TM"/>
</dbReference>
<feature type="compositionally biased region" description="Basic and acidic residues" evidence="1">
    <location>
        <begin position="197"/>
        <end position="206"/>
    </location>
</feature>
<dbReference type="OrthoDB" id="3240216at2"/>
<evidence type="ECO:0000256" key="2">
    <source>
        <dbReference type="SAM" id="Phobius"/>
    </source>
</evidence>
<accession>A0A438AU91</accession>
<keyword evidence="2" id="KW-1133">Transmembrane helix</keyword>
<dbReference type="AlphaFoldDB" id="A0A438AU91"/>
<reference evidence="4 5" key="1">
    <citation type="submission" date="2018-11" db="EMBL/GenBank/DDBJ databases">
        <title>Rhodococcus spongicola sp. nov. and Rhodococcus xishaensis sp. nov. from marine sponges.</title>
        <authorList>
            <person name="Li L."/>
            <person name="Lin H.W."/>
        </authorList>
    </citation>
    <scope>NUCLEOTIDE SEQUENCE [LARGE SCALE GENOMIC DNA]</scope>
    <source>
        <strain evidence="4 5">LHW50502</strain>
    </source>
</reference>
<comment type="caution">
    <text evidence="4">The sequence shown here is derived from an EMBL/GenBank/DDBJ whole genome shotgun (WGS) entry which is preliminary data.</text>
</comment>
<name>A0A438AU91_9NOCA</name>
<dbReference type="Pfam" id="PF12089">
    <property type="entry name" value="DUF3566"/>
    <property type="match status" value="1"/>
</dbReference>